<sequence>MRSRKPKLRGVRPNLGVEQSYRAKLDDLVREMQRSYLYWLRARYRENEDRIAMDDSPTSSLIAELAGLSRQWKRMFAKRASQFAKEFVSSVDRHSTYALKKEAARATGLSVSVKDTLSSNNVMQALIKDNVSLIKSIQSEYHAQVEGIVLRSVSSGRDLKSLTDSLQERYGITRRRAKLIANDQNNKATSNLMRVRQADLGITQGRWMHTGGGKEPRPSHVHADGKLFDLSKGMYLDGKWTMPGEEINCGCTWEPIIEGVND</sequence>
<dbReference type="Pfam" id="PF04233">
    <property type="entry name" value="Phage_Mu_F"/>
    <property type="match status" value="1"/>
</dbReference>
<dbReference type="Proteomes" id="UP000334380">
    <property type="component" value="Unassembled WGS sequence"/>
</dbReference>
<reference evidence="2 3" key="1">
    <citation type="submission" date="2019-08" db="EMBL/GenBank/DDBJ databases">
        <authorList>
            <person name="Peeters C."/>
        </authorList>
    </citation>
    <scope>NUCLEOTIDE SEQUENCE [LARGE SCALE GENOMIC DNA]</scope>
    <source>
        <strain evidence="2 3">LMG 31013</strain>
    </source>
</reference>
<name>A0A5E4V905_9BURK</name>
<evidence type="ECO:0000313" key="2">
    <source>
        <dbReference type="EMBL" id="VVE07350.1"/>
    </source>
</evidence>
<dbReference type="OrthoDB" id="9026638at2"/>
<feature type="domain" description="Phage head morphogenesis" evidence="1">
    <location>
        <begin position="144"/>
        <end position="252"/>
    </location>
</feature>
<proteinExistence type="predicted"/>
<protein>
    <submittedName>
        <fullName evidence="2">Phage head morphogenesis protein</fullName>
    </submittedName>
</protein>
<evidence type="ECO:0000313" key="3">
    <source>
        <dbReference type="Proteomes" id="UP000334380"/>
    </source>
</evidence>
<keyword evidence="3" id="KW-1185">Reference proteome</keyword>
<accession>A0A5E4V905</accession>
<gene>
    <name evidence="2" type="ORF">PTE31013_02458</name>
</gene>
<evidence type="ECO:0000259" key="1">
    <source>
        <dbReference type="Pfam" id="PF04233"/>
    </source>
</evidence>
<dbReference type="InterPro" id="IPR006528">
    <property type="entry name" value="Phage_head_morphogenesis_dom"/>
</dbReference>
<dbReference type="AlphaFoldDB" id="A0A5E4V905"/>
<dbReference type="EMBL" id="CABPRU010000005">
    <property type="protein sequence ID" value="VVE07350.1"/>
    <property type="molecule type" value="Genomic_DNA"/>
</dbReference>
<dbReference type="RefSeq" id="WP_150613085.1">
    <property type="nucleotide sequence ID" value="NZ_CABPRU010000005.1"/>
</dbReference>
<organism evidence="2 3">
    <name type="scientific">Pandoraea terrigena</name>
    <dbReference type="NCBI Taxonomy" id="2508292"/>
    <lineage>
        <taxon>Bacteria</taxon>
        <taxon>Pseudomonadati</taxon>
        <taxon>Pseudomonadota</taxon>
        <taxon>Betaproteobacteria</taxon>
        <taxon>Burkholderiales</taxon>
        <taxon>Burkholderiaceae</taxon>
        <taxon>Pandoraea</taxon>
    </lineage>
</organism>